<keyword evidence="2" id="KW-0812">Transmembrane</keyword>
<feature type="transmembrane region" description="Helical" evidence="2">
    <location>
        <begin position="213"/>
        <end position="234"/>
    </location>
</feature>
<keyword evidence="2" id="KW-0472">Membrane</keyword>
<dbReference type="InterPro" id="IPR036444">
    <property type="entry name" value="PLipase_A2_dom_sf"/>
</dbReference>
<dbReference type="SUPFAM" id="SSF48619">
    <property type="entry name" value="Phospholipase A2, PLA2"/>
    <property type="match status" value="1"/>
</dbReference>
<keyword evidence="4" id="KW-1185">Reference proteome</keyword>
<evidence type="ECO:0008006" key="5">
    <source>
        <dbReference type="Google" id="ProtNLM"/>
    </source>
</evidence>
<proteinExistence type="predicted"/>
<feature type="region of interest" description="Disordered" evidence="1">
    <location>
        <begin position="244"/>
        <end position="335"/>
    </location>
</feature>
<organism evidence="3 4">
    <name type="scientific">Nocardia stercoris</name>
    <dbReference type="NCBI Taxonomy" id="2483361"/>
    <lineage>
        <taxon>Bacteria</taxon>
        <taxon>Bacillati</taxon>
        <taxon>Actinomycetota</taxon>
        <taxon>Actinomycetes</taxon>
        <taxon>Mycobacteriales</taxon>
        <taxon>Nocardiaceae</taxon>
        <taxon>Nocardia</taxon>
    </lineage>
</organism>
<evidence type="ECO:0000313" key="3">
    <source>
        <dbReference type="EMBL" id="RMI32837.1"/>
    </source>
</evidence>
<sequence length="335" mass="34549">MRAQATADTAHIDTYRRAGRSPGRRVGRFGATVAALTVTCAAGLVFAPGVDAATSGPPTAENAAARAAILESISAQPDPSVVPEDFVREFGYRPMLEQGILVDPDGGCSSPFPLPREFDLACDAHDLGYDLLRYATAHGQPLGPWARQAADAALARRMHAACEARAGLLSRARCQVMAGAAATAVDLNSARQGYGNPGYEPFFQSVDGLPSPAAMLLAGGGVVAGLGMATTVLVRRRRARRAWIAPSGGRGGGVTSNSDQRGSGATHHDQRGGVTLHGHQRVGVTSHGHQRGGATSHGHQRGGATSHGHQRAGDPTHGDPTHGHHGGFGDSVVTL</sequence>
<dbReference type="GO" id="GO:0006644">
    <property type="term" value="P:phospholipid metabolic process"/>
    <property type="evidence" value="ECO:0007669"/>
    <property type="project" value="InterPro"/>
</dbReference>
<dbReference type="OrthoDB" id="3389925at2"/>
<dbReference type="AlphaFoldDB" id="A0A3M2L5C2"/>
<evidence type="ECO:0000313" key="4">
    <source>
        <dbReference type="Proteomes" id="UP000279275"/>
    </source>
</evidence>
<accession>A0A3M2L5C2</accession>
<name>A0A3M2L5C2_9NOCA</name>
<dbReference type="GO" id="GO:0004623">
    <property type="term" value="F:phospholipase A2 activity"/>
    <property type="evidence" value="ECO:0007669"/>
    <property type="project" value="InterPro"/>
</dbReference>
<feature type="compositionally biased region" description="Basic and acidic residues" evidence="1">
    <location>
        <begin position="311"/>
        <end position="322"/>
    </location>
</feature>
<dbReference type="RefSeq" id="WP_122188223.1">
    <property type="nucleotide sequence ID" value="NZ_RFFH01000004.1"/>
</dbReference>
<protein>
    <recommendedName>
        <fullName evidence="5">Phospholipase</fullName>
    </recommendedName>
</protein>
<dbReference type="EMBL" id="RFFH01000004">
    <property type="protein sequence ID" value="RMI32837.1"/>
    <property type="molecule type" value="Genomic_DNA"/>
</dbReference>
<dbReference type="Proteomes" id="UP000279275">
    <property type="component" value="Unassembled WGS sequence"/>
</dbReference>
<gene>
    <name evidence="3" type="ORF">EBN03_12995</name>
</gene>
<evidence type="ECO:0000256" key="1">
    <source>
        <dbReference type="SAM" id="MobiDB-lite"/>
    </source>
</evidence>
<reference evidence="3 4" key="1">
    <citation type="submission" date="2018-10" db="EMBL/GenBank/DDBJ databases">
        <title>Isolation from cow dung.</title>
        <authorList>
            <person name="Ling L."/>
        </authorList>
    </citation>
    <scope>NUCLEOTIDE SEQUENCE [LARGE SCALE GENOMIC DNA]</scope>
    <source>
        <strain evidence="3 4">NEAU-LL90</strain>
    </source>
</reference>
<keyword evidence="2" id="KW-1133">Transmembrane helix</keyword>
<feature type="transmembrane region" description="Helical" evidence="2">
    <location>
        <begin position="26"/>
        <end position="47"/>
    </location>
</feature>
<dbReference type="GO" id="GO:0050482">
    <property type="term" value="P:arachidonate secretion"/>
    <property type="evidence" value="ECO:0007669"/>
    <property type="project" value="InterPro"/>
</dbReference>
<evidence type="ECO:0000256" key="2">
    <source>
        <dbReference type="SAM" id="Phobius"/>
    </source>
</evidence>
<comment type="caution">
    <text evidence="3">The sequence shown here is derived from an EMBL/GenBank/DDBJ whole genome shotgun (WGS) entry which is preliminary data.</text>
</comment>
<dbReference type="Gene3D" id="1.20.90.10">
    <property type="entry name" value="Phospholipase A2 domain"/>
    <property type="match status" value="1"/>
</dbReference>